<name>A0A8J6CCT8_DIALT</name>
<accession>A0A8J6CCT8</accession>
<organism evidence="7 8">
    <name type="scientific">Diacronema lutheri</name>
    <name type="common">Unicellular marine alga</name>
    <name type="synonym">Monochrysis lutheri</name>
    <dbReference type="NCBI Taxonomy" id="2081491"/>
    <lineage>
        <taxon>Eukaryota</taxon>
        <taxon>Haptista</taxon>
        <taxon>Haptophyta</taxon>
        <taxon>Pavlovophyceae</taxon>
        <taxon>Pavlovales</taxon>
        <taxon>Pavlovaceae</taxon>
        <taxon>Diacronema</taxon>
    </lineage>
</organism>
<dbReference type="InterPro" id="IPR017455">
    <property type="entry name" value="Znf_FYVE-rel"/>
</dbReference>
<dbReference type="Pfam" id="PF01363">
    <property type="entry name" value="FYVE"/>
    <property type="match status" value="1"/>
</dbReference>
<dbReference type="SMART" id="SM00064">
    <property type="entry name" value="FYVE"/>
    <property type="match status" value="1"/>
</dbReference>
<feature type="region of interest" description="Disordered" evidence="5">
    <location>
        <begin position="17"/>
        <end position="81"/>
    </location>
</feature>
<reference evidence="7" key="1">
    <citation type="submission" date="2021-05" db="EMBL/GenBank/DDBJ databases">
        <title>The genome of the haptophyte Pavlova lutheri (Diacronema luteri, Pavlovales) - a model for lipid biosynthesis in eukaryotic algae.</title>
        <authorList>
            <person name="Hulatt C.J."/>
            <person name="Posewitz M.C."/>
        </authorList>
    </citation>
    <scope>NUCLEOTIDE SEQUENCE</scope>
    <source>
        <strain evidence="7">NIVA-4/92</strain>
    </source>
</reference>
<dbReference type="Gene3D" id="3.30.40.10">
    <property type="entry name" value="Zinc/RING finger domain, C3HC4 (zinc finger)"/>
    <property type="match status" value="1"/>
</dbReference>
<evidence type="ECO:0000313" key="7">
    <source>
        <dbReference type="EMBL" id="KAG8470227.1"/>
    </source>
</evidence>
<dbReference type="AlphaFoldDB" id="A0A8J6CCT8"/>
<feature type="domain" description="FYVE-type" evidence="6">
    <location>
        <begin position="112"/>
        <end position="173"/>
    </location>
</feature>
<evidence type="ECO:0000313" key="8">
    <source>
        <dbReference type="Proteomes" id="UP000751190"/>
    </source>
</evidence>
<dbReference type="InterPro" id="IPR011011">
    <property type="entry name" value="Znf_FYVE_PHD"/>
</dbReference>
<dbReference type="InterPro" id="IPR051702">
    <property type="entry name" value="SH3_domain_YSC84-like"/>
</dbReference>
<evidence type="ECO:0000256" key="1">
    <source>
        <dbReference type="ARBA" id="ARBA00022723"/>
    </source>
</evidence>
<dbReference type="EMBL" id="JAGTXO010000001">
    <property type="protein sequence ID" value="KAG8470227.1"/>
    <property type="molecule type" value="Genomic_DNA"/>
</dbReference>
<dbReference type="PANTHER" id="PTHR15629:SF2">
    <property type="entry name" value="SH3 DOMAIN-CONTAINING YSC84-LIKE PROTEIN 1"/>
    <property type="match status" value="1"/>
</dbReference>
<evidence type="ECO:0000256" key="4">
    <source>
        <dbReference type="PROSITE-ProRule" id="PRU00091"/>
    </source>
</evidence>
<dbReference type="InterPro" id="IPR007461">
    <property type="entry name" value="Ysc84_actin-binding"/>
</dbReference>
<sequence>MAHSYYAAEPFVSYPPSPFAQADDTISSGHTPSAPNGAAPPRAPYAQIAPARAPPPPGLVADESGAGARAEPAYEPYRSDAQPPLQNLMAAQLAANTGAAAVPTVPPEWVPDEKVVGCMRCAKHFTLLVRRHHCRMCGRIFCSDCCSNFSLLPRQFNRAEPQRACVRCFEVLLPMQRQLMLSVSKAARDGDFRQPAINAPTTRSMRKEIAKAAATLGEFGSMPDARIPAQLLANAKGVAFLTTLKGGFLWAGKLGTGLVVARNAQTGGWSAPSALGAFGFSFGLQAGGELNSVLVLLNTEHALAAFSGSGHVTLGAGLSLALGPWGRSVEAEAGGGDAGAIACYSYCSAKGAFAGVAIEGSVMWCRSDLNQTFYGRPVTPRQLLSGQIPPPRAAAPLYRALDMATAPH</sequence>
<dbReference type="GO" id="GO:0008270">
    <property type="term" value="F:zinc ion binding"/>
    <property type="evidence" value="ECO:0007669"/>
    <property type="project" value="UniProtKB-KW"/>
</dbReference>
<dbReference type="GO" id="GO:0035091">
    <property type="term" value="F:phosphatidylinositol binding"/>
    <property type="evidence" value="ECO:0007669"/>
    <property type="project" value="TreeGrafter"/>
</dbReference>
<dbReference type="Pfam" id="PF04366">
    <property type="entry name" value="Ysc84"/>
    <property type="match status" value="1"/>
</dbReference>
<dbReference type="OMA" id="VAPCYSY"/>
<dbReference type="SUPFAM" id="SSF57903">
    <property type="entry name" value="FYVE/PHD zinc finger"/>
    <property type="match status" value="1"/>
</dbReference>
<keyword evidence="3" id="KW-0862">Zinc</keyword>
<dbReference type="PANTHER" id="PTHR15629">
    <property type="entry name" value="SH3YL1 PROTEIN"/>
    <property type="match status" value="1"/>
</dbReference>
<dbReference type="OrthoDB" id="443981at2759"/>
<keyword evidence="1" id="KW-0479">Metal-binding</keyword>
<gene>
    <name evidence="7" type="ORF">KFE25_008648</name>
</gene>
<feature type="compositionally biased region" description="Polar residues" evidence="5">
    <location>
        <begin position="24"/>
        <end position="34"/>
    </location>
</feature>
<dbReference type="Proteomes" id="UP000751190">
    <property type="component" value="Unassembled WGS sequence"/>
</dbReference>
<comment type="caution">
    <text evidence="7">The sequence shown here is derived from an EMBL/GenBank/DDBJ whole genome shotgun (WGS) entry which is preliminary data.</text>
</comment>
<evidence type="ECO:0000256" key="3">
    <source>
        <dbReference type="ARBA" id="ARBA00022833"/>
    </source>
</evidence>
<keyword evidence="8" id="KW-1185">Reference proteome</keyword>
<dbReference type="InterPro" id="IPR000306">
    <property type="entry name" value="Znf_FYVE"/>
</dbReference>
<proteinExistence type="predicted"/>
<keyword evidence="2 4" id="KW-0863">Zinc-finger</keyword>
<protein>
    <recommendedName>
        <fullName evidence="6">FYVE-type domain-containing protein</fullName>
    </recommendedName>
</protein>
<dbReference type="PROSITE" id="PS50178">
    <property type="entry name" value="ZF_FYVE"/>
    <property type="match status" value="1"/>
</dbReference>
<evidence type="ECO:0000256" key="2">
    <source>
        <dbReference type="ARBA" id="ARBA00022771"/>
    </source>
</evidence>
<dbReference type="InterPro" id="IPR013083">
    <property type="entry name" value="Znf_RING/FYVE/PHD"/>
</dbReference>
<evidence type="ECO:0000259" key="6">
    <source>
        <dbReference type="PROSITE" id="PS50178"/>
    </source>
</evidence>
<evidence type="ECO:0000256" key="5">
    <source>
        <dbReference type="SAM" id="MobiDB-lite"/>
    </source>
</evidence>